<dbReference type="InterPro" id="IPR058334">
    <property type="entry name" value="DUF8021"/>
</dbReference>
<feature type="signal peptide" evidence="1">
    <location>
        <begin position="1"/>
        <end position="18"/>
    </location>
</feature>
<dbReference type="Proteomes" id="UP000184330">
    <property type="component" value="Unassembled WGS sequence"/>
</dbReference>
<sequence>MFSASWVVCLVLASQAFAACTRAMLQDAAAAYVKAQAAGSPSMPALASNVSYLENDATTDIKTGVLSQPITIDFNRSLYDTTQCATFTELSAATNKKSYIIHTRMLFTDDKITTIQSVVTTTGDWAFNATGQLYWNKQEVWDTIPESKRDTRAIIKAASDAYLDSWGDGTVKVPYGAPCARLEGGSYTAGKGSTTNTCKMPQFPQPFKITNRRYVVDEEVGGVDIFNDFPFIEKTKPDGTPTRPHECLRKSVSSAVSESVTSEEPGVLAIADPDDALIATHLLRVICFGLNLMR</sequence>
<proteinExistence type="predicted"/>
<evidence type="ECO:0000313" key="3">
    <source>
        <dbReference type="EMBL" id="CZR54258.1"/>
    </source>
</evidence>
<dbReference type="AlphaFoldDB" id="A0A1L7WNB9"/>
<evidence type="ECO:0000256" key="1">
    <source>
        <dbReference type="SAM" id="SignalP"/>
    </source>
</evidence>
<keyword evidence="1" id="KW-0732">Signal</keyword>
<dbReference type="EMBL" id="FJOG01000004">
    <property type="protein sequence ID" value="CZR54258.1"/>
    <property type="molecule type" value="Genomic_DNA"/>
</dbReference>
<accession>A0A1L7WNB9</accession>
<protein>
    <recommendedName>
        <fullName evidence="2">DUF8021 domain-containing protein</fullName>
    </recommendedName>
</protein>
<dbReference type="Pfam" id="PF26061">
    <property type="entry name" value="DUF8021"/>
    <property type="match status" value="1"/>
</dbReference>
<evidence type="ECO:0000313" key="4">
    <source>
        <dbReference type="Proteomes" id="UP000184330"/>
    </source>
</evidence>
<organism evidence="3 4">
    <name type="scientific">Phialocephala subalpina</name>
    <dbReference type="NCBI Taxonomy" id="576137"/>
    <lineage>
        <taxon>Eukaryota</taxon>
        <taxon>Fungi</taxon>
        <taxon>Dikarya</taxon>
        <taxon>Ascomycota</taxon>
        <taxon>Pezizomycotina</taxon>
        <taxon>Leotiomycetes</taxon>
        <taxon>Helotiales</taxon>
        <taxon>Mollisiaceae</taxon>
        <taxon>Phialocephala</taxon>
        <taxon>Phialocephala fortinii species complex</taxon>
    </lineage>
</organism>
<dbReference type="OrthoDB" id="3515051at2759"/>
<feature type="domain" description="DUF8021" evidence="2">
    <location>
        <begin position="148"/>
        <end position="238"/>
    </location>
</feature>
<name>A0A1L7WNB9_9HELO</name>
<dbReference type="STRING" id="576137.A0A1L7WNB9"/>
<evidence type="ECO:0000259" key="2">
    <source>
        <dbReference type="Pfam" id="PF26061"/>
    </source>
</evidence>
<keyword evidence="4" id="KW-1185">Reference proteome</keyword>
<feature type="chain" id="PRO_5013176996" description="DUF8021 domain-containing protein" evidence="1">
    <location>
        <begin position="19"/>
        <end position="294"/>
    </location>
</feature>
<gene>
    <name evidence="3" type="ORF">PAC_04141</name>
</gene>
<reference evidence="3 4" key="1">
    <citation type="submission" date="2016-03" db="EMBL/GenBank/DDBJ databases">
        <authorList>
            <person name="Ploux O."/>
        </authorList>
    </citation>
    <scope>NUCLEOTIDE SEQUENCE [LARGE SCALE GENOMIC DNA]</scope>
    <source>
        <strain evidence="3 4">UAMH 11012</strain>
    </source>
</reference>